<organism evidence="1 2">
    <name type="scientific">Eumeta variegata</name>
    <name type="common">Bagworm moth</name>
    <name type="synonym">Eumeta japonica</name>
    <dbReference type="NCBI Taxonomy" id="151549"/>
    <lineage>
        <taxon>Eukaryota</taxon>
        <taxon>Metazoa</taxon>
        <taxon>Ecdysozoa</taxon>
        <taxon>Arthropoda</taxon>
        <taxon>Hexapoda</taxon>
        <taxon>Insecta</taxon>
        <taxon>Pterygota</taxon>
        <taxon>Neoptera</taxon>
        <taxon>Endopterygota</taxon>
        <taxon>Lepidoptera</taxon>
        <taxon>Glossata</taxon>
        <taxon>Ditrysia</taxon>
        <taxon>Tineoidea</taxon>
        <taxon>Psychidae</taxon>
        <taxon>Oiketicinae</taxon>
        <taxon>Eumeta</taxon>
    </lineage>
</organism>
<comment type="caution">
    <text evidence="1">The sequence shown here is derived from an EMBL/GenBank/DDBJ whole genome shotgun (WGS) entry which is preliminary data.</text>
</comment>
<reference evidence="1 2" key="1">
    <citation type="journal article" date="2019" name="Commun. Biol.">
        <title>The bagworm genome reveals a unique fibroin gene that provides high tensile strength.</title>
        <authorList>
            <person name="Kono N."/>
            <person name="Nakamura H."/>
            <person name="Ohtoshi R."/>
            <person name="Tomita M."/>
            <person name="Numata K."/>
            <person name="Arakawa K."/>
        </authorList>
    </citation>
    <scope>NUCLEOTIDE SEQUENCE [LARGE SCALE GENOMIC DNA]</scope>
</reference>
<dbReference type="EMBL" id="BGZK01001023">
    <property type="protein sequence ID" value="GBP68788.1"/>
    <property type="molecule type" value="Genomic_DNA"/>
</dbReference>
<name>A0A4C1XYU8_EUMVA</name>
<sequence>MQQRFRLDNSGRLWSTTQEIVLRDKLHVPLGRGAEQRLGFFQVLTSNWDPYTRVDLITLSGRVRAYRDSLRKMAKNVIRLCSVQYKSFGACGLFTVDPALPLRLTGLVATYCIVMLQFAFL</sequence>
<proteinExistence type="predicted"/>
<evidence type="ECO:0000313" key="1">
    <source>
        <dbReference type="EMBL" id="GBP68788.1"/>
    </source>
</evidence>
<evidence type="ECO:0000313" key="2">
    <source>
        <dbReference type="Proteomes" id="UP000299102"/>
    </source>
</evidence>
<gene>
    <name evidence="1" type="ORF">EVAR_83521_1</name>
</gene>
<accession>A0A4C1XYU8</accession>
<protein>
    <submittedName>
        <fullName evidence="1">Uncharacterized protein</fullName>
    </submittedName>
</protein>
<dbReference type="Proteomes" id="UP000299102">
    <property type="component" value="Unassembled WGS sequence"/>
</dbReference>
<keyword evidence="2" id="KW-1185">Reference proteome</keyword>
<dbReference type="AlphaFoldDB" id="A0A4C1XYU8"/>
<dbReference type="OrthoDB" id="7490805at2759"/>